<feature type="domain" description="SKP1 component POZ" evidence="2">
    <location>
        <begin position="1"/>
        <end position="32"/>
    </location>
</feature>
<comment type="pathway">
    <text evidence="1">Protein modification; protein ubiquitination.</text>
</comment>
<name>A0ABQ9L8I2_HEVBR</name>
<evidence type="ECO:0000256" key="1">
    <source>
        <dbReference type="ARBA" id="ARBA00004906"/>
    </source>
</evidence>
<dbReference type="SUPFAM" id="SSF54695">
    <property type="entry name" value="POZ domain"/>
    <property type="match status" value="1"/>
</dbReference>
<dbReference type="InterPro" id="IPR016073">
    <property type="entry name" value="Skp1_comp_POZ"/>
</dbReference>
<dbReference type="Proteomes" id="UP001174677">
    <property type="component" value="Chromosome 13"/>
</dbReference>
<dbReference type="InterPro" id="IPR016897">
    <property type="entry name" value="SKP1"/>
</dbReference>
<gene>
    <name evidence="3" type="ORF">P3X46_022325</name>
</gene>
<dbReference type="Pfam" id="PF03931">
    <property type="entry name" value="Skp1_POZ"/>
    <property type="match status" value="1"/>
</dbReference>
<reference evidence="3" key="1">
    <citation type="journal article" date="2023" name="Plant Biotechnol. J.">
        <title>Chromosome-level wild Hevea brasiliensis genome provides new tools for genomic-assisted breeding and valuable loci to elevate rubber yield.</title>
        <authorList>
            <person name="Cheng H."/>
            <person name="Song X."/>
            <person name="Hu Y."/>
            <person name="Wu T."/>
            <person name="Yang Q."/>
            <person name="An Z."/>
            <person name="Feng S."/>
            <person name="Deng Z."/>
            <person name="Wu W."/>
            <person name="Zeng X."/>
            <person name="Tu M."/>
            <person name="Wang X."/>
            <person name="Huang H."/>
        </authorList>
    </citation>
    <scope>NUCLEOTIDE SEQUENCE</scope>
    <source>
        <strain evidence="3">MT/VB/25A 57/8</strain>
    </source>
</reference>
<sequence>MLKDDCTDNGIPLPNVTSKIRCKVIEYCKKHVETPKSKDSAFSIGNKLNAWDIEFVKIH</sequence>
<organism evidence="3 4">
    <name type="scientific">Hevea brasiliensis</name>
    <name type="common">Para rubber tree</name>
    <name type="synonym">Siphonia brasiliensis</name>
    <dbReference type="NCBI Taxonomy" id="3981"/>
    <lineage>
        <taxon>Eukaryota</taxon>
        <taxon>Viridiplantae</taxon>
        <taxon>Streptophyta</taxon>
        <taxon>Embryophyta</taxon>
        <taxon>Tracheophyta</taxon>
        <taxon>Spermatophyta</taxon>
        <taxon>Magnoliopsida</taxon>
        <taxon>eudicotyledons</taxon>
        <taxon>Gunneridae</taxon>
        <taxon>Pentapetalae</taxon>
        <taxon>rosids</taxon>
        <taxon>fabids</taxon>
        <taxon>Malpighiales</taxon>
        <taxon>Euphorbiaceae</taxon>
        <taxon>Crotonoideae</taxon>
        <taxon>Micrandreae</taxon>
        <taxon>Hevea</taxon>
    </lineage>
</organism>
<dbReference type="PANTHER" id="PTHR11165">
    <property type="entry name" value="SKP1"/>
    <property type="match status" value="1"/>
</dbReference>
<dbReference type="InterPro" id="IPR011333">
    <property type="entry name" value="SKP1/BTB/POZ_sf"/>
</dbReference>
<protein>
    <recommendedName>
        <fullName evidence="2">SKP1 component POZ domain-containing protein</fullName>
    </recommendedName>
</protein>
<comment type="caution">
    <text evidence="3">The sequence shown here is derived from an EMBL/GenBank/DDBJ whole genome shotgun (WGS) entry which is preliminary data.</text>
</comment>
<evidence type="ECO:0000313" key="3">
    <source>
        <dbReference type="EMBL" id="KAJ9162562.1"/>
    </source>
</evidence>
<dbReference type="Gene3D" id="3.30.710.10">
    <property type="entry name" value="Potassium Channel Kv1.1, Chain A"/>
    <property type="match status" value="1"/>
</dbReference>
<evidence type="ECO:0000259" key="2">
    <source>
        <dbReference type="Pfam" id="PF03931"/>
    </source>
</evidence>
<keyword evidence="4" id="KW-1185">Reference proteome</keyword>
<dbReference type="EMBL" id="JARPOI010000013">
    <property type="protein sequence ID" value="KAJ9162562.1"/>
    <property type="molecule type" value="Genomic_DNA"/>
</dbReference>
<proteinExistence type="predicted"/>
<accession>A0ABQ9L8I2</accession>
<evidence type="ECO:0000313" key="4">
    <source>
        <dbReference type="Proteomes" id="UP001174677"/>
    </source>
</evidence>